<dbReference type="Pfam" id="PF02518">
    <property type="entry name" value="HATPase_c"/>
    <property type="match status" value="1"/>
</dbReference>
<evidence type="ECO:0000256" key="4">
    <source>
        <dbReference type="ARBA" id="ARBA00022553"/>
    </source>
</evidence>
<dbReference type="RefSeq" id="WP_255965741.1">
    <property type="nucleotide sequence ID" value="NZ_JANFQF010000002.1"/>
</dbReference>
<dbReference type="Gene3D" id="3.30.450.20">
    <property type="entry name" value="PAS domain"/>
    <property type="match status" value="1"/>
</dbReference>
<dbReference type="CDD" id="cd00130">
    <property type="entry name" value="PAS"/>
    <property type="match status" value="1"/>
</dbReference>
<dbReference type="InterPro" id="IPR036097">
    <property type="entry name" value="HisK_dim/P_sf"/>
</dbReference>
<evidence type="ECO:0000256" key="5">
    <source>
        <dbReference type="ARBA" id="ARBA00022679"/>
    </source>
</evidence>
<keyword evidence="11" id="KW-1185">Reference proteome</keyword>
<dbReference type="SUPFAM" id="SSF55785">
    <property type="entry name" value="PYP-like sensor domain (PAS domain)"/>
    <property type="match status" value="1"/>
</dbReference>
<dbReference type="PANTHER" id="PTHR43711">
    <property type="entry name" value="TWO-COMPONENT HISTIDINE KINASE"/>
    <property type="match status" value="1"/>
</dbReference>
<dbReference type="InterPro" id="IPR003594">
    <property type="entry name" value="HATPase_dom"/>
</dbReference>
<dbReference type="Gene3D" id="3.30.565.10">
    <property type="entry name" value="Histidine kinase-like ATPase, C-terminal domain"/>
    <property type="match status" value="1"/>
</dbReference>
<dbReference type="InterPro" id="IPR000014">
    <property type="entry name" value="PAS"/>
</dbReference>
<keyword evidence="5" id="KW-0808">Transferase</keyword>
<dbReference type="SUPFAM" id="SSF55874">
    <property type="entry name" value="ATPase domain of HSP90 chaperone/DNA topoisomerase II/histidine kinase"/>
    <property type="match status" value="1"/>
</dbReference>
<keyword evidence="10" id="KW-0067">ATP-binding</keyword>
<dbReference type="PROSITE" id="PS50112">
    <property type="entry name" value="PAS"/>
    <property type="match status" value="1"/>
</dbReference>
<evidence type="ECO:0000259" key="9">
    <source>
        <dbReference type="PROSITE" id="PS50112"/>
    </source>
</evidence>
<dbReference type="InterPro" id="IPR003018">
    <property type="entry name" value="GAF"/>
</dbReference>
<evidence type="ECO:0000256" key="3">
    <source>
        <dbReference type="ARBA" id="ARBA00012438"/>
    </source>
</evidence>
<keyword evidence="6" id="KW-0418">Kinase</keyword>
<name>A0ABT1QB46_9NOCA</name>
<dbReference type="NCBIfam" id="TIGR00229">
    <property type="entry name" value="sensory_box"/>
    <property type="match status" value="1"/>
</dbReference>
<gene>
    <name evidence="10" type="ORF">NOF53_03990</name>
</gene>
<evidence type="ECO:0000256" key="6">
    <source>
        <dbReference type="ARBA" id="ARBA00022777"/>
    </source>
</evidence>
<dbReference type="GO" id="GO:0005524">
    <property type="term" value="F:ATP binding"/>
    <property type="evidence" value="ECO:0007669"/>
    <property type="project" value="UniProtKB-KW"/>
</dbReference>
<proteinExistence type="predicted"/>
<sequence>MTMRTRPAEIGDDDLEPSDASVLLQRQIEVLALVAAAAPLKETLDAVIVALEDLMPGARCSILIADATGSALRHGAAPNLPAVYLRSIDGIRPGPKAGSCGTAAFLGKPVVAVDVRTDERWTDYRDAAIHSGLVACWSSPISAPSGEIVGTFAVYHGQPHRPSDREGRLVNRFTYLASVAIEHSRLLGELVESEELFRRSFDDNPLGEALLQLDQRFERVNAAFARLSGYRPDELVGLPLDAVLHVDSGTSTRIQAELLSHAADCVTQQMHLQCKEGQLRPVEATISVIRSREGLPSRLALNLIDLTERLAAEIDRRARHEAEVARQIAEEHSNAKSNLLTSVSHEVRTPLQAIKGFTELLATLDLDAPRRQEALARINFAADHLLDLVTDVLDISRTEAGVLPLHVESVAVDKAVRQVVPLLSSAISDRDVSIRLLIEPGVTVRADRGRLHQILLNIIGNAIRYGRRDGNVCVVATPSPTEVSIEIIDDGPGIAAEYLPRLFTPFARAGGTTGPSAPVDGYGLGLMLAHGLVTAMDGVISAHNSDGGGAVFTIVLPRTDDVSSPRS</sequence>
<keyword evidence="10" id="KW-0547">Nucleotide-binding</keyword>
<dbReference type="InterPro" id="IPR050736">
    <property type="entry name" value="Sensor_HK_Regulatory"/>
</dbReference>
<evidence type="ECO:0000313" key="10">
    <source>
        <dbReference type="EMBL" id="MCQ4118347.1"/>
    </source>
</evidence>
<dbReference type="Gene3D" id="1.10.287.130">
    <property type="match status" value="1"/>
</dbReference>
<dbReference type="EC" id="2.7.13.3" evidence="3"/>
<dbReference type="Pfam" id="PF00512">
    <property type="entry name" value="HisKA"/>
    <property type="match status" value="1"/>
</dbReference>
<comment type="catalytic activity">
    <reaction evidence="1">
        <text>ATP + protein L-histidine = ADP + protein N-phospho-L-histidine.</text>
        <dbReference type="EC" id="2.7.13.3"/>
    </reaction>
</comment>
<dbReference type="EMBL" id="JANFQF010000002">
    <property type="protein sequence ID" value="MCQ4118347.1"/>
    <property type="molecule type" value="Genomic_DNA"/>
</dbReference>
<comment type="subcellular location">
    <subcellularLocation>
        <location evidence="2">Cell membrane</location>
    </subcellularLocation>
</comment>
<dbReference type="CDD" id="cd00075">
    <property type="entry name" value="HATPase"/>
    <property type="match status" value="1"/>
</dbReference>
<dbReference type="PROSITE" id="PS50109">
    <property type="entry name" value="HIS_KIN"/>
    <property type="match status" value="1"/>
</dbReference>
<dbReference type="SUPFAM" id="SSF55781">
    <property type="entry name" value="GAF domain-like"/>
    <property type="match status" value="1"/>
</dbReference>
<dbReference type="InterPro" id="IPR029016">
    <property type="entry name" value="GAF-like_dom_sf"/>
</dbReference>
<dbReference type="InterPro" id="IPR003661">
    <property type="entry name" value="HisK_dim/P_dom"/>
</dbReference>
<protein>
    <recommendedName>
        <fullName evidence="3">histidine kinase</fullName>
        <ecNumber evidence="3">2.7.13.3</ecNumber>
    </recommendedName>
</protein>
<accession>A0ABT1QB46</accession>
<comment type="caution">
    <text evidence="10">The sequence shown here is derived from an EMBL/GenBank/DDBJ whole genome shotgun (WGS) entry which is preliminary data.</text>
</comment>
<evidence type="ECO:0000259" key="8">
    <source>
        <dbReference type="PROSITE" id="PS50109"/>
    </source>
</evidence>
<dbReference type="Pfam" id="PF13185">
    <property type="entry name" value="GAF_2"/>
    <property type="match status" value="1"/>
</dbReference>
<dbReference type="SMART" id="SM00387">
    <property type="entry name" value="HATPase_c"/>
    <property type="match status" value="1"/>
</dbReference>
<dbReference type="InterPro" id="IPR036890">
    <property type="entry name" value="HATPase_C_sf"/>
</dbReference>
<dbReference type="InterPro" id="IPR001610">
    <property type="entry name" value="PAC"/>
</dbReference>
<dbReference type="InterPro" id="IPR035965">
    <property type="entry name" value="PAS-like_dom_sf"/>
</dbReference>
<reference evidence="10 11" key="1">
    <citation type="submission" date="2022-07" db="EMBL/GenBank/DDBJ databases">
        <title>Degradation activity of malathion, p-nitrophenol and potential low-temperature adaptation strategy of Rhodococcus sp. FXJ9.536.</title>
        <authorList>
            <person name="Huang J."/>
            <person name="Huang Y."/>
        </authorList>
    </citation>
    <scope>NUCLEOTIDE SEQUENCE [LARGE SCALE GENOMIC DNA]</scope>
    <source>
        <strain evidence="10 11">FXJ9.536</strain>
    </source>
</reference>
<evidence type="ECO:0000256" key="7">
    <source>
        <dbReference type="ARBA" id="ARBA00023012"/>
    </source>
</evidence>
<evidence type="ECO:0000313" key="11">
    <source>
        <dbReference type="Proteomes" id="UP001524501"/>
    </source>
</evidence>
<dbReference type="SUPFAM" id="SSF47384">
    <property type="entry name" value="Homodimeric domain of signal transducing histidine kinase"/>
    <property type="match status" value="1"/>
</dbReference>
<dbReference type="SMART" id="SM00065">
    <property type="entry name" value="GAF"/>
    <property type="match status" value="1"/>
</dbReference>
<dbReference type="Pfam" id="PF13426">
    <property type="entry name" value="PAS_9"/>
    <property type="match status" value="1"/>
</dbReference>
<evidence type="ECO:0000256" key="2">
    <source>
        <dbReference type="ARBA" id="ARBA00004236"/>
    </source>
</evidence>
<dbReference type="PRINTS" id="PR00344">
    <property type="entry name" value="BCTRLSENSOR"/>
</dbReference>
<dbReference type="CDD" id="cd00082">
    <property type="entry name" value="HisKA"/>
    <property type="match status" value="1"/>
</dbReference>
<organism evidence="10 11">
    <name type="scientific">Rhodococcus tibetensis</name>
    <dbReference type="NCBI Taxonomy" id="2965064"/>
    <lineage>
        <taxon>Bacteria</taxon>
        <taxon>Bacillati</taxon>
        <taxon>Actinomycetota</taxon>
        <taxon>Actinomycetes</taxon>
        <taxon>Mycobacteriales</taxon>
        <taxon>Nocardiaceae</taxon>
        <taxon>Rhodococcus</taxon>
    </lineage>
</organism>
<feature type="domain" description="PAS" evidence="9">
    <location>
        <begin position="193"/>
        <end position="237"/>
    </location>
</feature>
<dbReference type="Proteomes" id="UP001524501">
    <property type="component" value="Unassembled WGS sequence"/>
</dbReference>
<dbReference type="SMART" id="SM00388">
    <property type="entry name" value="HisKA"/>
    <property type="match status" value="1"/>
</dbReference>
<dbReference type="SMART" id="SM00086">
    <property type="entry name" value="PAC"/>
    <property type="match status" value="1"/>
</dbReference>
<keyword evidence="4" id="KW-0597">Phosphoprotein</keyword>
<dbReference type="SMART" id="SM00091">
    <property type="entry name" value="PAS"/>
    <property type="match status" value="1"/>
</dbReference>
<evidence type="ECO:0000256" key="1">
    <source>
        <dbReference type="ARBA" id="ARBA00000085"/>
    </source>
</evidence>
<feature type="domain" description="Histidine kinase" evidence="8">
    <location>
        <begin position="342"/>
        <end position="560"/>
    </location>
</feature>
<dbReference type="PANTHER" id="PTHR43711:SF26">
    <property type="entry name" value="SENSOR HISTIDINE KINASE RCSC"/>
    <property type="match status" value="1"/>
</dbReference>
<dbReference type="Gene3D" id="3.30.450.40">
    <property type="match status" value="1"/>
</dbReference>
<dbReference type="InterPro" id="IPR004358">
    <property type="entry name" value="Sig_transdc_His_kin-like_C"/>
</dbReference>
<keyword evidence="7" id="KW-0902">Two-component regulatory system</keyword>
<dbReference type="InterPro" id="IPR005467">
    <property type="entry name" value="His_kinase_dom"/>
</dbReference>